<evidence type="ECO:0000313" key="2">
    <source>
        <dbReference type="EMBL" id="SDA04192.1"/>
    </source>
</evidence>
<evidence type="ECO:0000313" key="3">
    <source>
        <dbReference type="Proteomes" id="UP000249723"/>
    </source>
</evidence>
<sequence length="404" mass="44487">MPSRSMRADDIRSYVLDGITPTIGRLRNAPPRRRGTEILANSIDSAEVSESSTNPYGRPHSAKIYSTLNRDNAPDDATRTLELFSRLWASDHARNDHRYETTINDVLATLLLAIAPPSLESFKATFTDEQRTQRTLLNRFSGRRSSSTPVNELSNDQSALLPRRRHVLPYQVPRLSQPFSPRRTSPTRAQHHRQAVSSCKKKDHWSFDCKKALEDGKTPTPRCATHVGCLATGLLAHRRQLRQLFVVDWCHFAHGLGQVAVPAYRHIAPTKIGGIAGGINAVGNGKHAFVAAPSPITLTGRKTREGLYLLDADHSKCQHLALLSAHSLPCPADPSPLPRPSRTVVHTEDGCAENLSAMLAQCKGPSLPFPDSDSHSIRRLGLVHSDVLSFPSLLDWQALPGHVS</sequence>
<keyword evidence="3" id="KW-1185">Reference proteome</keyword>
<dbReference type="EMBL" id="FMWP01000153">
    <property type="protein sequence ID" value="SDA04192.1"/>
    <property type="molecule type" value="Genomic_DNA"/>
</dbReference>
<name>A0A2X0N9Z7_9BASI</name>
<gene>
    <name evidence="2" type="ORF">BZ3500_MVSOF-1268-A1-R1_C121G00659</name>
</gene>
<feature type="compositionally biased region" description="Polar residues" evidence="1">
    <location>
        <begin position="177"/>
        <end position="188"/>
    </location>
</feature>
<reference evidence="3" key="1">
    <citation type="submission" date="2016-10" db="EMBL/GenBank/DDBJ databases">
        <authorList>
            <person name="Jeantristanb JTB J.-T."/>
            <person name="Ricardo R."/>
        </authorList>
    </citation>
    <scope>NUCLEOTIDE SEQUENCE [LARGE SCALE GENOMIC DNA]</scope>
</reference>
<dbReference type="Proteomes" id="UP000249723">
    <property type="component" value="Unassembled WGS sequence"/>
</dbReference>
<protein>
    <submittedName>
        <fullName evidence="2">BZ3500_MvSof-1268-A1-R1_C121g00659 protein</fullName>
    </submittedName>
</protein>
<feature type="region of interest" description="Disordered" evidence="1">
    <location>
        <begin position="175"/>
        <end position="196"/>
    </location>
</feature>
<organism evidence="2 3">
    <name type="scientific">Microbotryum saponariae</name>
    <dbReference type="NCBI Taxonomy" id="289078"/>
    <lineage>
        <taxon>Eukaryota</taxon>
        <taxon>Fungi</taxon>
        <taxon>Dikarya</taxon>
        <taxon>Basidiomycota</taxon>
        <taxon>Pucciniomycotina</taxon>
        <taxon>Microbotryomycetes</taxon>
        <taxon>Microbotryales</taxon>
        <taxon>Microbotryaceae</taxon>
        <taxon>Microbotryum</taxon>
    </lineage>
</organism>
<proteinExistence type="predicted"/>
<evidence type="ECO:0000256" key="1">
    <source>
        <dbReference type="SAM" id="MobiDB-lite"/>
    </source>
</evidence>
<dbReference type="AlphaFoldDB" id="A0A2X0N9Z7"/>
<accession>A0A2X0N9Z7</accession>